<dbReference type="AlphaFoldDB" id="A0A9Q9ADK9"/>
<comment type="pathway">
    <text evidence="1 13">Amino-acid degradation; L-phenylalanine degradation; acetoacetate and fumarate from L-phenylalanine: step 6/6.</text>
</comment>
<comment type="catalytic activity">
    <reaction evidence="13">
        <text>4-fumarylacetoacetate + H2O = acetoacetate + fumarate + H(+)</text>
        <dbReference type="Rhea" id="RHEA:10244"/>
        <dbReference type="ChEBI" id="CHEBI:13705"/>
        <dbReference type="ChEBI" id="CHEBI:15377"/>
        <dbReference type="ChEBI" id="CHEBI:15378"/>
        <dbReference type="ChEBI" id="CHEBI:18034"/>
        <dbReference type="ChEBI" id="CHEBI:29806"/>
        <dbReference type="EC" id="3.7.1.2"/>
    </reaction>
</comment>
<evidence type="ECO:0000256" key="11">
    <source>
        <dbReference type="PIRSR" id="PIRSR605959-2"/>
    </source>
</evidence>
<keyword evidence="6 12" id="KW-0106">Calcium</keyword>
<feature type="binding site" evidence="12">
    <location>
        <position position="212"/>
    </location>
    <ligand>
        <name>Ca(2+)</name>
        <dbReference type="ChEBI" id="CHEBI:29108"/>
    </ligand>
</feature>
<feature type="binding site" evidence="12">
    <location>
        <position position="246"/>
    </location>
    <ligand>
        <name>Ca(2+)</name>
        <dbReference type="ChEBI" id="CHEBI:29108"/>
    </ligand>
</feature>
<comment type="similarity">
    <text evidence="2 13">Belongs to the FAH family.</text>
</comment>
<feature type="domain" description="Fumarylacetoacetase-like C-terminal" evidence="14">
    <location>
        <begin position="137"/>
        <end position="417"/>
    </location>
</feature>
<keyword evidence="17" id="KW-1185">Reference proteome</keyword>
<protein>
    <recommendedName>
        <fullName evidence="3 13">Fumarylacetoacetase</fullName>
        <ecNumber evidence="3 13">3.7.1.2</ecNumber>
    </recommendedName>
    <alternativeName>
        <fullName evidence="13">Fumarylacetoacetate hydrolase</fullName>
    </alternativeName>
</protein>
<feature type="domain" description="Fumarylacetoacetase N-terminal" evidence="15">
    <location>
        <begin position="19"/>
        <end position="128"/>
    </location>
</feature>
<dbReference type="Proteomes" id="UP001056384">
    <property type="component" value="Chromosome 1"/>
</dbReference>
<dbReference type="SUPFAM" id="SSF63433">
    <property type="entry name" value="Fumarylacetoacetate hydrolase, FAH, N-terminal domain"/>
    <property type="match status" value="1"/>
</dbReference>
<dbReference type="GO" id="GO:1902000">
    <property type="term" value="P:homogentisate catabolic process"/>
    <property type="evidence" value="ECO:0007669"/>
    <property type="project" value="TreeGrafter"/>
</dbReference>
<feature type="binding site" evidence="11">
    <location>
        <position position="152"/>
    </location>
    <ligand>
        <name>substrate</name>
    </ligand>
</feature>
<feature type="binding site" evidence="11">
    <location>
        <position position="257"/>
    </location>
    <ligand>
        <name>substrate</name>
    </ligand>
</feature>
<feature type="binding site" evidence="12">
    <location>
        <position position="246"/>
    </location>
    <ligand>
        <name>Mg(2+)</name>
        <dbReference type="ChEBI" id="CHEBI:18420"/>
    </ligand>
</feature>
<evidence type="ECO:0000256" key="9">
    <source>
        <dbReference type="ARBA" id="ARBA00023232"/>
    </source>
</evidence>
<dbReference type="GO" id="GO:0006559">
    <property type="term" value="P:L-phenylalanine catabolic process"/>
    <property type="evidence" value="ECO:0007669"/>
    <property type="project" value="UniProtKB-UniRule"/>
</dbReference>
<dbReference type="OrthoDB" id="9971669at2759"/>
<evidence type="ECO:0000256" key="13">
    <source>
        <dbReference type="RuleBase" id="RU366008"/>
    </source>
</evidence>
<dbReference type="SUPFAM" id="SSF56529">
    <property type="entry name" value="FAH"/>
    <property type="match status" value="1"/>
</dbReference>
<evidence type="ECO:0000256" key="12">
    <source>
        <dbReference type="PIRSR" id="PIRSR605959-3"/>
    </source>
</evidence>
<gene>
    <name evidence="16" type="ORF">Slin15195_G004840</name>
</gene>
<dbReference type="EC" id="3.7.1.2" evidence="3 13"/>
<evidence type="ECO:0000256" key="2">
    <source>
        <dbReference type="ARBA" id="ARBA00010211"/>
    </source>
</evidence>
<dbReference type="Gene3D" id="3.90.850.10">
    <property type="entry name" value="Fumarylacetoacetase-like, C-terminal domain"/>
    <property type="match status" value="1"/>
</dbReference>
<dbReference type="NCBIfam" id="TIGR01266">
    <property type="entry name" value="fum_ac_acetase"/>
    <property type="match status" value="1"/>
</dbReference>
<name>A0A9Q9ADK9_9PEZI</name>
<proteinExistence type="inferred from homology"/>
<dbReference type="GO" id="GO:0046872">
    <property type="term" value="F:metal ion binding"/>
    <property type="evidence" value="ECO:0007669"/>
    <property type="project" value="UniProtKB-UniRule"/>
</dbReference>
<feature type="active site" description="Proton acceptor" evidence="10">
    <location>
        <position position="143"/>
    </location>
</feature>
<evidence type="ECO:0000256" key="1">
    <source>
        <dbReference type="ARBA" id="ARBA00004782"/>
    </source>
</evidence>
<reference evidence="16" key="1">
    <citation type="submission" date="2022-06" db="EMBL/GenBank/DDBJ databases">
        <title>Complete genome sequences of two strains of the flax pathogen Septoria linicola.</title>
        <authorList>
            <person name="Lapalu N."/>
            <person name="Simon A."/>
            <person name="Demenou B."/>
            <person name="Paumier D."/>
            <person name="Guillot M.-P."/>
            <person name="Gout L."/>
            <person name="Valade R."/>
        </authorList>
    </citation>
    <scope>NUCLEOTIDE SEQUENCE</scope>
    <source>
        <strain evidence="16">SE15195</strain>
    </source>
</reference>
<evidence type="ECO:0000259" key="15">
    <source>
        <dbReference type="Pfam" id="PF09298"/>
    </source>
</evidence>
<dbReference type="InterPro" id="IPR036663">
    <property type="entry name" value="Fumarylacetoacetase_C_sf"/>
</dbReference>
<evidence type="ECO:0000256" key="10">
    <source>
        <dbReference type="PIRSR" id="PIRSR605959-1"/>
    </source>
</evidence>
<evidence type="ECO:0000256" key="3">
    <source>
        <dbReference type="ARBA" id="ARBA00012094"/>
    </source>
</evidence>
<comment type="cofactor">
    <cofactor evidence="13">
        <name>Mg(2+)</name>
        <dbReference type="ChEBI" id="CHEBI:18420"/>
    </cofactor>
    <cofactor evidence="13">
        <name>Ca(2+)</name>
        <dbReference type="ChEBI" id="CHEBI:29108"/>
    </cofactor>
</comment>
<feature type="binding site" evidence="11">
    <location>
        <position position="363"/>
    </location>
    <ligand>
        <name>substrate</name>
    </ligand>
</feature>
<feature type="binding site" evidence="11">
    <location>
        <position position="253"/>
    </location>
    <ligand>
        <name>substrate</name>
    </ligand>
</feature>
<dbReference type="PANTHER" id="PTHR43069">
    <property type="entry name" value="FUMARYLACETOACETASE"/>
    <property type="match status" value="1"/>
</dbReference>
<dbReference type="GO" id="GO:0004334">
    <property type="term" value="F:fumarylacetoacetase activity"/>
    <property type="evidence" value="ECO:0007669"/>
    <property type="project" value="UniProtKB-UniRule"/>
</dbReference>
<keyword evidence="4 12" id="KW-0479">Metal-binding</keyword>
<keyword evidence="9 13" id="KW-0585">Phenylalanine catabolism</keyword>
<keyword evidence="8 13" id="KW-0828">Tyrosine catabolism</keyword>
<dbReference type="GO" id="GO:0006572">
    <property type="term" value="P:L-tyrosine catabolic process"/>
    <property type="evidence" value="ECO:0007669"/>
    <property type="project" value="UniProtKB-UniRule"/>
</dbReference>
<evidence type="ECO:0000256" key="5">
    <source>
        <dbReference type="ARBA" id="ARBA00022801"/>
    </source>
</evidence>
<dbReference type="InterPro" id="IPR036462">
    <property type="entry name" value="Fumarylacetoacetase_N_sf"/>
</dbReference>
<dbReference type="InterPro" id="IPR015377">
    <property type="entry name" value="Fumarylacetoacetase_N"/>
</dbReference>
<evidence type="ECO:0000313" key="16">
    <source>
        <dbReference type="EMBL" id="USW47165.1"/>
    </source>
</evidence>
<evidence type="ECO:0000256" key="4">
    <source>
        <dbReference type="ARBA" id="ARBA00022723"/>
    </source>
</evidence>
<dbReference type="InterPro" id="IPR005959">
    <property type="entry name" value="Fumarylacetoacetase"/>
</dbReference>
<dbReference type="PANTHER" id="PTHR43069:SF2">
    <property type="entry name" value="FUMARYLACETOACETASE"/>
    <property type="match status" value="1"/>
</dbReference>
<feature type="binding site" evidence="12">
    <location>
        <position position="214"/>
    </location>
    <ligand>
        <name>Ca(2+)</name>
        <dbReference type="ChEBI" id="CHEBI:29108"/>
    </ligand>
</feature>
<feature type="binding site" evidence="12">
    <location>
        <position position="266"/>
    </location>
    <ligand>
        <name>Mg(2+)</name>
        <dbReference type="ChEBI" id="CHEBI:18420"/>
    </ligand>
</feature>
<evidence type="ECO:0000256" key="6">
    <source>
        <dbReference type="ARBA" id="ARBA00022837"/>
    </source>
</evidence>
<evidence type="ECO:0000256" key="8">
    <source>
        <dbReference type="ARBA" id="ARBA00022878"/>
    </source>
</evidence>
<organism evidence="16 17">
    <name type="scientific">Septoria linicola</name>
    <dbReference type="NCBI Taxonomy" id="215465"/>
    <lineage>
        <taxon>Eukaryota</taxon>
        <taxon>Fungi</taxon>
        <taxon>Dikarya</taxon>
        <taxon>Ascomycota</taxon>
        <taxon>Pezizomycotina</taxon>
        <taxon>Dothideomycetes</taxon>
        <taxon>Dothideomycetidae</taxon>
        <taxon>Mycosphaerellales</taxon>
        <taxon>Mycosphaerellaceae</taxon>
        <taxon>Septoria</taxon>
    </lineage>
</organism>
<dbReference type="Pfam" id="PF09298">
    <property type="entry name" value="FAA_hydrolase_N"/>
    <property type="match status" value="1"/>
</dbReference>
<dbReference type="EMBL" id="CP099418">
    <property type="protein sequence ID" value="USW47165.1"/>
    <property type="molecule type" value="Genomic_DNA"/>
</dbReference>
<sequence>MAPLKSWLKIDPISHFSMHNIPFGVISTSTHKQPRTAIAIGSYALDLHAFAQGNGFSKLSAIQPHQAVFSQTTLNAFAALGRPIHKVVREYLQSVFLRDGPFSEVLQQNEALQKEALLPLDQVKTHLPMQIGDYTDFYAGLNHAYNVGVLFRGPANALQPNYKHLPVGYHGRASSVVVSGTPIRRPTGQILAHPAAEKKEPILSPCRKLDIELELGCFVCKPNPMGQPISVADAPDHLFGVVLMNDWSARDIQAWEYVPLGPFNSKNFGTTISPWVVLMDALEPFKTTGLANDTPLLPYLDEKDRQSHYKIDLSFALTPPSGDTTILSRTSATQLLFSFPQMLAHHTIGGCPFNVGDLMGSGTISGTAKEEKGALLEQTENGKGKVELANGETRTFLEDGDTVSLTGHCGYESGGIVGFGECIGRIEPALEMNF</sequence>
<feature type="binding site" evidence="12">
    <location>
        <position position="136"/>
    </location>
    <ligand>
        <name>Ca(2+)</name>
        <dbReference type="ChEBI" id="CHEBI:29108"/>
    </ligand>
</feature>
<dbReference type="Gene3D" id="2.30.30.230">
    <property type="entry name" value="Fumarylacetoacetase, N-terminal domain"/>
    <property type="match status" value="1"/>
</dbReference>
<evidence type="ECO:0000256" key="7">
    <source>
        <dbReference type="ARBA" id="ARBA00022842"/>
    </source>
</evidence>
<dbReference type="FunFam" id="3.90.850.10:FF:000009">
    <property type="entry name" value="Fumarylacetoacetase"/>
    <property type="match status" value="1"/>
</dbReference>
<feature type="binding site" evidence="11">
    <location>
        <position position="138"/>
    </location>
    <ligand>
        <name>substrate</name>
    </ligand>
</feature>
<keyword evidence="7 12" id="KW-0460">Magnesium</keyword>
<evidence type="ECO:0000313" key="17">
    <source>
        <dbReference type="Proteomes" id="UP001056384"/>
    </source>
</evidence>
<feature type="binding site" evidence="12">
    <location>
        <position position="270"/>
    </location>
    <ligand>
        <name>Mg(2+)</name>
        <dbReference type="ChEBI" id="CHEBI:18420"/>
    </ligand>
</feature>
<dbReference type="InterPro" id="IPR011234">
    <property type="entry name" value="Fumarylacetoacetase-like_C"/>
</dbReference>
<accession>A0A9Q9ADK9</accession>
<dbReference type="Pfam" id="PF01557">
    <property type="entry name" value="FAA_hydrolase"/>
    <property type="match status" value="1"/>
</dbReference>
<keyword evidence="5 13" id="KW-0378">Hydrolase</keyword>
<evidence type="ECO:0000259" key="14">
    <source>
        <dbReference type="Pfam" id="PF01557"/>
    </source>
</evidence>